<dbReference type="PANTHER" id="PTHR43294">
    <property type="entry name" value="SODIUM/POTASSIUM-TRANSPORTING ATPASE SUBUNIT ALPHA"/>
    <property type="match status" value="1"/>
</dbReference>
<dbReference type="GO" id="GO:0036376">
    <property type="term" value="P:sodium ion export across plasma membrane"/>
    <property type="evidence" value="ECO:0007669"/>
    <property type="project" value="TreeGrafter"/>
</dbReference>
<accession>A0A820Q5H4</accession>
<reference evidence="5" key="1">
    <citation type="submission" date="2021-02" db="EMBL/GenBank/DDBJ databases">
        <authorList>
            <person name="Nowell W R."/>
        </authorList>
    </citation>
    <scope>NUCLEOTIDE SEQUENCE</scope>
</reference>
<comment type="subcellular location">
    <subcellularLocation>
        <location evidence="1">Cell membrane</location>
        <topology evidence="1">Multi-pass membrane protein</topology>
    </subcellularLocation>
</comment>
<dbReference type="InterPro" id="IPR050510">
    <property type="entry name" value="Cation_transp_ATPase_P-type"/>
</dbReference>
<keyword evidence="3" id="KW-0472">Membrane</keyword>
<dbReference type="GO" id="GO:0006883">
    <property type="term" value="P:intracellular sodium ion homeostasis"/>
    <property type="evidence" value="ECO:0007669"/>
    <property type="project" value="TreeGrafter"/>
</dbReference>
<dbReference type="PANTHER" id="PTHR43294:SF21">
    <property type="entry name" value="CATION TRANSPORTING ATPASE"/>
    <property type="match status" value="1"/>
</dbReference>
<dbReference type="GO" id="GO:0005886">
    <property type="term" value="C:plasma membrane"/>
    <property type="evidence" value="ECO:0007669"/>
    <property type="project" value="UniProtKB-SubCell"/>
</dbReference>
<evidence type="ECO:0000313" key="6">
    <source>
        <dbReference type="Proteomes" id="UP000663881"/>
    </source>
</evidence>
<keyword evidence="3" id="KW-0812">Transmembrane</keyword>
<dbReference type="SUPFAM" id="SSF81665">
    <property type="entry name" value="Calcium ATPase, transmembrane domain M"/>
    <property type="match status" value="1"/>
</dbReference>
<evidence type="ECO:0000256" key="3">
    <source>
        <dbReference type="SAM" id="Phobius"/>
    </source>
</evidence>
<organism evidence="5 6">
    <name type="scientific">Adineta steineri</name>
    <dbReference type="NCBI Taxonomy" id="433720"/>
    <lineage>
        <taxon>Eukaryota</taxon>
        <taxon>Metazoa</taxon>
        <taxon>Spiralia</taxon>
        <taxon>Gnathifera</taxon>
        <taxon>Rotifera</taxon>
        <taxon>Eurotatoria</taxon>
        <taxon>Bdelloidea</taxon>
        <taxon>Adinetida</taxon>
        <taxon>Adinetidae</taxon>
        <taxon>Adineta</taxon>
    </lineage>
</organism>
<dbReference type="InterPro" id="IPR006068">
    <property type="entry name" value="ATPase_P-typ_cation-transptr_C"/>
</dbReference>
<dbReference type="GO" id="GO:0030007">
    <property type="term" value="P:intracellular potassium ion homeostasis"/>
    <property type="evidence" value="ECO:0007669"/>
    <property type="project" value="TreeGrafter"/>
</dbReference>
<keyword evidence="2" id="KW-1003">Cell membrane</keyword>
<evidence type="ECO:0000256" key="2">
    <source>
        <dbReference type="ARBA" id="ARBA00022475"/>
    </source>
</evidence>
<dbReference type="GO" id="GO:0005391">
    <property type="term" value="F:P-type sodium:potassium-exchanging transporter activity"/>
    <property type="evidence" value="ECO:0007669"/>
    <property type="project" value="TreeGrafter"/>
</dbReference>
<dbReference type="GO" id="GO:1990573">
    <property type="term" value="P:potassium ion import across plasma membrane"/>
    <property type="evidence" value="ECO:0007669"/>
    <property type="project" value="TreeGrafter"/>
</dbReference>
<feature type="transmembrane region" description="Helical" evidence="3">
    <location>
        <begin position="12"/>
        <end position="34"/>
    </location>
</feature>
<comment type="caution">
    <text evidence="5">The sequence shown here is derived from an EMBL/GenBank/DDBJ whole genome shotgun (WGS) entry which is preliminary data.</text>
</comment>
<dbReference type="Gene3D" id="1.20.1110.10">
    <property type="entry name" value="Calcium-transporting ATPase, transmembrane domain"/>
    <property type="match status" value="1"/>
</dbReference>
<feature type="domain" description="Cation-transporting P-type ATPase C-terminal" evidence="4">
    <location>
        <begin position="9"/>
        <end position="68"/>
    </location>
</feature>
<evidence type="ECO:0000256" key="1">
    <source>
        <dbReference type="ARBA" id="ARBA00004651"/>
    </source>
</evidence>
<dbReference type="InterPro" id="IPR023298">
    <property type="entry name" value="ATPase_P-typ_TM_dom_sf"/>
</dbReference>
<sequence length="83" mass="9880">THNPFWSRYSRNLWLIVGIIASVLTCALITEVPFMQHQFKTERVPILYVLPAFGFGLLMFIMDELRKLYIRRNPGCWLEHIAW</sequence>
<evidence type="ECO:0000259" key="4">
    <source>
        <dbReference type="Pfam" id="PF00689"/>
    </source>
</evidence>
<name>A0A820Q5H4_9BILA</name>
<gene>
    <name evidence="5" type="ORF">OKA104_LOCUS52275</name>
</gene>
<feature type="non-terminal residue" evidence="5">
    <location>
        <position position="1"/>
    </location>
</feature>
<proteinExistence type="predicted"/>
<dbReference type="AlphaFoldDB" id="A0A820Q5H4"/>
<protein>
    <recommendedName>
        <fullName evidence="4">Cation-transporting P-type ATPase C-terminal domain-containing protein</fullName>
    </recommendedName>
</protein>
<dbReference type="GO" id="GO:1902600">
    <property type="term" value="P:proton transmembrane transport"/>
    <property type="evidence" value="ECO:0007669"/>
    <property type="project" value="TreeGrafter"/>
</dbReference>
<dbReference type="EMBL" id="CAJOAY010030030">
    <property type="protein sequence ID" value="CAF4416671.1"/>
    <property type="molecule type" value="Genomic_DNA"/>
</dbReference>
<keyword evidence="3" id="KW-1133">Transmembrane helix</keyword>
<dbReference type="Proteomes" id="UP000663881">
    <property type="component" value="Unassembled WGS sequence"/>
</dbReference>
<dbReference type="Pfam" id="PF00689">
    <property type="entry name" value="Cation_ATPase_C"/>
    <property type="match status" value="1"/>
</dbReference>
<evidence type="ECO:0000313" key="5">
    <source>
        <dbReference type="EMBL" id="CAF4416671.1"/>
    </source>
</evidence>
<feature type="transmembrane region" description="Helical" evidence="3">
    <location>
        <begin position="46"/>
        <end position="62"/>
    </location>
</feature>